<dbReference type="Proteomes" id="UP001501598">
    <property type="component" value="Unassembled WGS sequence"/>
</dbReference>
<gene>
    <name evidence="1" type="ORF">GCM10023175_38030</name>
</gene>
<evidence type="ECO:0000313" key="1">
    <source>
        <dbReference type="EMBL" id="GAA4549630.1"/>
    </source>
</evidence>
<comment type="caution">
    <text evidence="1">The sequence shown here is derived from an EMBL/GenBank/DDBJ whole genome shotgun (WGS) entry which is preliminary data.</text>
</comment>
<sequence>MELALSVGRGLNCCLARGEQDLQRCSVCPCARLGEMGAGQRISSRPHRVDRVGLRPRPPGRTGRGGAVELNHEFARPAEMLRQPGAITARALHRPRPHLAVSGGRLEQFGVSVGVRARRRLGENRPGVRGDDGGGVGVLMSVDADDDLDEFCEHGQRVLLRPDGRKLPSGSGDSA</sequence>
<reference evidence="2" key="1">
    <citation type="journal article" date="2019" name="Int. J. Syst. Evol. Microbiol.">
        <title>The Global Catalogue of Microorganisms (GCM) 10K type strain sequencing project: providing services to taxonomists for standard genome sequencing and annotation.</title>
        <authorList>
            <consortium name="The Broad Institute Genomics Platform"/>
            <consortium name="The Broad Institute Genome Sequencing Center for Infectious Disease"/>
            <person name="Wu L."/>
            <person name="Ma J."/>
        </authorList>
    </citation>
    <scope>NUCLEOTIDE SEQUENCE [LARGE SCALE GENOMIC DNA]</scope>
    <source>
        <strain evidence="2">JCM 17906</strain>
    </source>
</reference>
<protein>
    <submittedName>
        <fullName evidence="1">Uncharacterized protein</fullName>
    </submittedName>
</protein>
<evidence type="ECO:0000313" key="2">
    <source>
        <dbReference type="Proteomes" id="UP001501598"/>
    </source>
</evidence>
<name>A0ABP8RUB3_9PSEU</name>
<organism evidence="1 2">
    <name type="scientific">Pseudonocardia xishanensis</name>
    <dbReference type="NCBI Taxonomy" id="630995"/>
    <lineage>
        <taxon>Bacteria</taxon>
        <taxon>Bacillati</taxon>
        <taxon>Actinomycetota</taxon>
        <taxon>Actinomycetes</taxon>
        <taxon>Pseudonocardiales</taxon>
        <taxon>Pseudonocardiaceae</taxon>
        <taxon>Pseudonocardia</taxon>
    </lineage>
</organism>
<keyword evidence="2" id="KW-1185">Reference proteome</keyword>
<accession>A0ABP8RUB3</accession>
<dbReference type="EMBL" id="BAABGT010000053">
    <property type="protein sequence ID" value="GAA4549630.1"/>
    <property type="molecule type" value="Genomic_DNA"/>
</dbReference>
<proteinExistence type="predicted"/>